<gene>
    <name evidence="4" type="ORF">PL75_03620</name>
</gene>
<reference evidence="4 5" key="1">
    <citation type="submission" date="2014-11" db="EMBL/GenBank/DDBJ databases">
        <title>Genome of a novel goose pathogen.</title>
        <authorList>
            <person name="Hansen C.M."/>
            <person name="Hueffer K."/>
            <person name="Choi S.C."/>
        </authorList>
    </citation>
    <scope>NUCLEOTIDE SEQUENCE [LARGE SCALE GENOMIC DNA]</scope>
    <source>
        <strain evidence="4 5">KH1503</strain>
    </source>
</reference>
<dbReference type="RefSeq" id="WP_047760548.1">
    <property type="nucleotide sequence ID" value="NZ_CP091510.1"/>
</dbReference>
<proteinExistence type="predicted"/>
<evidence type="ECO:0000313" key="4">
    <source>
        <dbReference type="EMBL" id="KLT73315.1"/>
    </source>
</evidence>
<dbReference type="InterPro" id="IPR001647">
    <property type="entry name" value="HTH_TetR"/>
</dbReference>
<keyword evidence="5" id="KW-1185">Reference proteome</keyword>
<dbReference type="Pfam" id="PF00440">
    <property type="entry name" value="TetR_N"/>
    <property type="match status" value="1"/>
</dbReference>
<dbReference type="STRING" id="1470200.PL75_03620"/>
<comment type="caution">
    <text evidence="4">The sequence shown here is derived from an EMBL/GenBank/DDBJ whole genome shotgun (WGS) entry which is preliminary data.</text>
</comment>
<feature type="DNA-binding region" description="H-T-H motif" evidence="2">
    <location>
        <begin position="43"/>
        <end position="62"/>
    </location>
</feature>
<dbReference type="Gene3D" id="1.10.357.10">
    <property type="entry name" value="Tetracycline Repressor, domain 2"/>
    <property type="match status" value="1"/>
</dbReference>
<feature type="domain" description="HTH tetR-type" evidence="3">
    <location>
        <begin position="20"/>
        <end position="80"/>
    </location>
</feature>
<dbReference type="AlphaFoldDB" id="A0A0J0YT37"/>
<protein>
    <recommendedName>
        <fullName evidence="3">HTH tetR-type domain-containing protein</fullName>
    </recommendedName>
</protein>
<organism evidence="4 5">
    <name type="scientific">Neisseria arctica</name>
    <dbReference type="NCBI Taxonomy" id="1470200"/>
    <lineage>
        <taxon>Bacteria</taxon>
        <taxon>Pseudomonadati</taxon>
        <taxon>Pseudomonadota</taxon>
        <taxon>Betaproteobacteria</taxon>
        <taxon>Neisseriales</taxon>
        <taxon>Neisseriaceae</taxon>
        <taxon>Neisseria</taxon>
    </lineage>
</organism>
<dbReference type="SUPFAM" id="SSF46689">
    <property type="entry name" value="Homeodomain-like"/>
    <property type="match status" value="1"/>
</dbReference>
<evidence type="ECO:0000256" key="2">
    <source>
        <dbReference type="PROSITE-ProRule" id="PRU00335"/>
    </source>
</evidence>
<dbReference type="InterPro" id="IPR009057">
    <property type="entry name" value="Homeodomain-like_sf"/>
</dbReference>
<dbReference type="PATRIC" id="fig|1470200.3.peg.1840"/>
<name>A0A0J0YT37_9NEIS</name>
<dbReference type="OrthoDB" id="2373640at2"/>
<evidence type="ECO:0000259" key="3">
    <source>
        <dbReference type="PROSITE" id="PS50977"/>
    </source>
</evidence>
<dbReference type="Proteomes" id="UP000036027">
    <property type="component" value="Unassembled WGS sequence"/>
</dbReference>
<evidence type="ECO:0000313" key="5">
    <source>
        <dbReference type="Proteomes" id="UP000036027"/>
    </source>
</evidence>
<dbReference type="GO" id="GO:0003677">
    <property type="term" value="F:DNA binding"/>
    <property type="evidence" value="ECO:0007669"/>
    <property type="project" value="UniProtKB-UniRule"/>
</dbReference>
<dbReference type="PROSITE" id="PS50977">
    <property type="entry name" value="HTH_TETR_2"/>
    <property type="match status" value="1"/>
</dbReference>
<dbReference type="EMBL" id="JTDO01000004">
    <property type="protein sequence ID" value="KLT73315.1"/>
    <property type="molecule type" value="Genomic_DNA"/>
</dbReference>
<sequence>MQYYWTGVQLLMTEVLIMSDHARAQFINAGLRLYPQYGYYKLSIRLLAAEAGLSPGMFHHLFADKNIFIHEVLETQHEKTFGRLNLSGLEGNALVKLKNSLQMLAFCIRDNLDWVRRAFADSGEGAEIVAGFWRQNFSLQTEYFLDLLAACGTLEEAEQVHRLAYLSSSVIGPMVIGMRLSEMGVLSDALGAHIPDILSDEAICRRIDWALAALFPDERLFLVEGQV</sequence>
<accession>A0A0J0YT37</accession>
<evidence type="ECO:0000256" key="1">
    <source>
        <dbReference type="ARBA" id="ARBA00023125"/>
    </source>
</evidence>
<keyword evidence="1 2" id="KW-0238">DNA-binding</keyword>